<dbReference type="RefSeq" id="WP_160780302.1">
    <property type="nucleotide sequence ID" value="NZ_BAAAZF010000001.1"/>
</dbReference>
<comment type="caution">
    <text evidence="2">The sequence shown here is derived from an EMBL/GenBank/DDBJ whole genome shotgun (WGS) entry which is preliminary data.</text>
</comment>
<protein>
    <submittedName>
        <fullName evidence="2">Gene transfer agent family protein</fullName>
    </submittedName>
</protein>
<accession>A0A845AXN6</accession>
<dbReference type="EMBL" id="WTYE01000001">
    <property type="protein sequence ID" value="MXP30761.1"/>
    <property type="molecule type" value="Genomic_DNA"/>
</dbReference>
<dbReference type="OrthoDB" id="7506512at2"/>
<keyword evidence="3" id="KW-1185">Reference proteome</keyword>
<dbReference type="AlphaFoldDB" id="A0A845AXN6"/>
<dbReference type="Pfam" id="PF11836">
    <property type="entry name" value="Phage_TAC_11"/>
    <property type="match status" value="1"/>
</dbReference>
<evidence type="ECO:0000313" key="1">
    <source>
        <dbReference type="EMBL" id="MXP30761.1"/>
    </source>
</evidence>
<dbReference type="Proteomes" id="UP000446786">
    <property type="component" value="Unassembled WGS sequence"/>
</dbReference>
<reference evidence="2 3" key="1">
    <citation type="submission" date="2019-12" db="EMBL/GenBank/DDBJ databases">
        <title>Genomic-based taxomic classification of the family Erythrobacteraceae.</title>
        <authorList>
            <person name="Xu L."/>
        </authorList>
    </citation>
    <scope>NUCLEOTIDE SEQUENCE [LARGE SCALE GENOMIC DNA]</scope>
    <source>
        <strain evidence="2 3">JCM 16677</strain>
    </source>
</reference>
<proteinExistence type="predicted"/>
<organism evidence="2 3">
    <name type="scientific">Parerythrobacter jejuensis</name>
    <dbReference type="NCBI Taxonomy" id="795812"/>
    <lineage>
        <taxon>Bacteria</taxon>
        <taxon>Pseudomonadati</taxon>
        <taxon>Pseudomonadota</taxon>
        <taxon>Alphaproteobacteria</taxon>
        <taxon>Sphingomonadales</taxon>
        <taxon>Erythrobacteraceae</taxon>
        <taxon>Parerythrobacter</taxon>
    </lineage>
</organism>
<evidence type="ECO:0000313" key="2">
    <source>
        <dbReference type="EMBL" id="MXP33521.1"/>
    </source>
</evidence>
<dbReference type="InterPro" id="IPR021791">
    <property type="entry name" value="Phage_TAC_11"/>
</dbReference>
<dbReference type="EMBL" id="WTYE01000001">
    <property type="protein sequence ID" value="MXP33521.1"/>
    <property type="molecule type" value="Genomic_DNA"/>
</dbReference>
<gene>
    <name evidence="1" type="ORF">GRI94_02870</name>
    <name evidence="2" type="ORF">GRI94_16960</name>
</gene>
<name>A0A845AXN6_9SPHN</name>
<evidence type="ECO:0000313" key="3">
    <source>
        <dbReference type="Proteomes" id="UP000446786"/>
    </source>
</evidence>
<sequence>MRGEASLTVAGRSYLLRPTFAALIAAEEELGPLFALVDRAGSGNLKLAEMASLFWHCLDEPADLSREDIGQAVIQHGLAGCAEPLRNVLGTILQGRG</sequence>